<proteinExistence type="predicted"/>
<dbReference type="AlphaFoldDB" id="A0A139I7Y3"/>
<sequence length="76" mass="8652">MILTDEPKQAASPSRCPYRSTVPSQKRLCLRGIFNWNGRAEAVSRWVVVAGRRKKKELKARKKNLNRCEELGPTAV</sequence>
<protein>
    <submittedName>
        <fullName evidence="1">Uncharacterized protein</fullName>
    </submittedName>
</protein>
<organism evidence="1 2">
    <name type="scientific">Pseudocercospora musae</name>
    <dbReference type="NCBI Taxonomy" id="113226"/>
    <lineage>
        <taxon>Eukaryota</taxon>
        <taxon>Fungi</taxon>
        <taxon>Dikarya</taxon>
        <taxon>Ascomycota</taxon>
        <taxon>Pezizomycotina</taxon>
        <taxon>Dothideomycetes</taxon>
        <taxon>Dothideomycetidae</taxon>
        <taxon>Mycosphaerellales</taxon>
        <taxon>Mycosphaerellaceae</taxon>
        <taxon>Pseudocercospora</taxon>
    </lineage>
</organism>
<name>A0A139I7Y3_9PEZI</name>
<evidence type="ECO:0000313" key="1">
    <source>
        <dbReference type="EMBL" id="KXT10818.1"/>
    </source>
</evidence>
<dbReference type="EMBL" id="LFZO01000238">
    <property type="protein sequence ID" value="KXT10818.1"/>
    <property type="molecule type" value="Genomic_DNA"/>
</dbReference>
<dbReference type="Proteomes" id="UP000073492">
    <property type="component" value="Unassembled WGS sequence"/>
</dbReference>
<reference evidence="1 2" key="1">
    <citation type="submission" date="2015-07" db="EMBL/GenBank/DDBJ databases">
        <title>Comparative genomics of the Sigatoka disease complex on banana suggests a link between parallel evolutionary changes in Pseudocercospora fijiensis and Pseudocercospora eumusae and increased virulence on the banana host.</title>
        <authorList>
            <person name="Chang T.-C."/>
            <person name="Salvucci A."/>
            <person name="Crous P.W."/>
            <person name="Stergiopoulos I."/>
        </authorList>
    </citation>
    <scope>NUCLEOTIDE SEQUENCE [LARGE SCALE GENOMIC DNA]</scope>
    <source>
        <strain evidence="1 2">CBS 116634</strain>
    </source>
</reference>
<keyword evidence="2" id="KW-1185">Reference proteome</keyword>
<comment type="caution">
    <text evidence="1">The sequence shown here is derived from an EMBL/GenBank/DDBJ whole genome shotgun (WGS) entry which is preliminary data.</text>
</comment>
<gene>
    <name evidence="1" type="ORF">AC579_2985</name>
</gene>
<accession>A0A139I7Y3</accession>
<evidence type="ECO:0000313" key="2">
    <source>
        <dbReference type="Proteomes" id="UP000073492"/>
    </source>
</evidence>